<gene>
    <name evidence="1" type="ORF">BV22DRAFT_1060699</name>
</gene>
<reference evidence="1" key="1">
    <citation type="journal article" date="2021" name="New Phytol.">
        <title>Evolutionary innovations through gain and loss of genes in the ectomycorrhizal Boletales.</title>
        <authorList>
            <person name="Wu G."/>
            <person name="Miyauchi S."/>
            <person name="Morin E."/>
            <person name="Kuo A."/>
            <person name="Drula E."/>
            <person name="Varga T."/>
            <person name="Kohler A."/>
            <person name="Feng B."/>
            <person name="Cao Y."/>
            <person name="Lipzen A."/>
            <person name="Daum C."/>
            <person name="Hundley H."/>
            <person name="Pangilinan J."/>
            <person name="Johnson J."/>
            <person name="Barry K."/>
            <person name="LaButti K."/>
            <person name="Ng V."/>
            <person name="Ahrendt S."/>
            <person name="Min B."/>
            <person name="Choi I.G."/>
            <person name="Park H."/>
            <person name="Plett J.M."/>
            <person name="Magnuson J."/>
            <person name="Spatafora J.W."/>
            <person name="Nagy L.G."/>
            <person name="Henrissat B."/>
            <person name="Grigoriev I.V."/>
            <person name="Yang Z.L."/>
            <person name="Xu J."/>
            <person name="Martin F.M."/>
        </authorList>
    </citation>
    <scope>NUCLEOTIDE SEQUENCE</scope>
    <source>
        <strain evidence="1">KUC20120723A-06</strain>
    </source>
</reference>
<keyword evidence="2" id="KW-1185">Reference proteome</keyword>
<dbReference type="EMBL" id="MU266364">
    <property type="protein sequence ID" value="KAH7927565.1"/>
    <property type="molecule type" value="Genomic_DNA"/>
</dbReference>
<proteinExistence type="predicted"/>
<accession>A0ACB8BNU6</accession>
<comment type="caution">
    <text evidence="1">The sequence shown here is derived from an EMBL/GenBank/DDBJ whole genome shotgun (WGS) entry which is preliminary data.</text>
</comment>
<name>A0ACB8BNU6_9AGAM</name>
<sequence length="470" mass="51049">MSSAPRPTTPTCAGSHLKRTPSRGSMLSGYSSRKKRRVSVASFDFAAELDVESGIGTSVEETTADRFVPARPALSMPLNITPRTNRIAKSLGLIDDRIFNYSESPQGGCDSKLHSLLRKSASQLFYTPRATSSISAAANLGRRKHFLMALDGPGISRDQFATPMAWSVTNFIAVAFRSDVYFQNLETKAIVRLCEVSRVDGPVHAVDWGGTTQPHLLALGTVHGAVDVWDSRKQTRLVGWPSFDPGVGGMHWKENVLAVGRDEGEVTLFDVRSKKQIATVKAHKRQVHGVKWSPNGNHLATGDDSGTIHALSWSPWQSELLATGGFAPDGAIRIWNTSKMTSPPEPLHTLSLQTAVTSLHWSPYCKELLSTHAMSWADSQTPGTAPPQPRSSKSSYANTITVHSYPSCEKIVSVAAHTAAIGHSCMGPDGCSIFTVSPTEENLKMFKIWSLPDEKPKSVDTGMTSRSIIR</sequence>
<protein>
    <submittedName>
        <fullName evidence="1">WD40 repeat-like protein</fullName>
    </submittedName>
</protein>
<dbReference type="Proteomes" id="UP000790709">
    <property type="component" value="Unassembled WGS sequence"/>
</dbReference>
<organism evidence="1 2">
    <name type="scientific">Leucogyrophana mollusca</name>
    <dbReference type="NCBI Taxonomy" id="85980"/>
    <lineage>
        <taxon>Eukaryota</taxon>
        <taxon>Fungi</taxon>
        <taxon>Dikarya</taxon>
        <taxon>Basidiomycota</taxon>
        <taxon>Agaricomycotina</taxon>
        <taxon>Agaricomycetes</taxon>
        <taxon>Agaricomycetidae</taxon>
        <taxon>Boletales</taxon>
        <taxon>Boletales incertae sedis</taxon>
        <taxon>Leucogyrophana</taxon>
    </lineage>
</organism>
<evidence type="ECO:0000313" key="2">
    <source>
        <dbReference type="Proteomes" id="UP000790709"/>
    </source>
</evidence>
<evidence type="ECO:0000313" key="1">
    <source>
        <dbReference type="EMBL" id="KAH7927565.1"/>
    </source>
</evidence>